<evidence type="ECO:0000259" key="9">
    <source>
        <dbReference type="PROSITE" id="PS50928"/>
    </source>
</evidence>
<proteinExistence type="inferred from homology"/>
<sequence length="301" mass="31208">MSDTRSAAVASPAEGGDAPAATGGGPARIRRLWQSASGLVGVLLTVTMVVTGGLAALGLTMYDPTAQDSLVRLEGPSAAHLLGTDQFGRDIASRVMFGIWSSLQVATLSVALAASLGTFVGLLAGYLGSWVDRTIMRVNDVFFAFPAILLALAIVSALGPGARNTALAIGIVFTPLFVRVARGPVLALRDVEFVQATRVLGFSRTRILLRHLLPNVASPVLVQIALAFSWAIITESSLSFLGLGTQPPMPSLGSMVSEGRSLASQAPWMLIAPSVAVVLAVVGLNLLGDALRDALDPRSGR</sequence>
<gene>
    <name evidence="10" type="ORF">ER308_06075</name>
</gene>
<dbReference type="SUPFAM" id="SSF161098">
    <property type="entry name" value="MetI-like"/>
    <property type="match status" value="1"/>
</dbReference>
<dbReference type="Gene3D" id="1.10.3720.10">
    <property type="entry name" value="MetI-like"/>
    <property type="match status" value="1"/>
</dbReference>
<dbReference type="InterPro" id="IPR050366">
    <property type="entry name" value="BP-dependent_transpt_permease"/>
</dbReference>
<dbReference type="Proteomes" id="UP000291469">
    <property type="component" value="Chromosome"/>
</dbReference>
<dbReference type="OrthoDB" id="9812701at2"/>
<dbReference type="Pfam" id="PF00528">
    <property type="entry name" value="BPD_transp_1"/>
    <property type="match status" value="1"/>
</dbReference>
<dbReference type="AlphaFoldDB" id="A0A411YD69"/>
<feature type="transmembrane region" description="Helical" evidence="7">
    <location>
        <begin position="212"/>
        <end position="233"/>
    </location>
</feature>
<feature type="region of interest" description="Disordered" evidence="8">
    <location>
        <begin position="1"/>
        <end position="23"/>
    </location>
</feature>
<name>A0A411YD69_9ACTN</name>
<feature type="transmembrane region" description="Helical" evidence="7">
    <location>
        <begin position="268"/>
        <end position="288"/>
    </location>
</feature>
<dbReference type="CDD" id="cd06261">
    <property type="entry name" value="TM_PBP2"/>
    <property type="match status" value="1"/>
</dbReference>
<evidence type="ECO:0000256" key="5">
    <source>
        <dbReference type="ARBA" id="ARBA00022989"/>
    </source>
</evidence>
<evidence type="ECO:0000256" key="2">
    <source>
        <dbReference type="ARBA" id="ARBA00022448"/>
    </source>
</evidence>
<dbReference type="PROSITE" id="PS50928">
    <property type="entry name" value="ABC_TM1"/>
    <property type="match status" value="1"/>
</dbReference>
<evidence type="ECO:0000256" key="4">
    <source>
        <dbReference type="ARBA" id="ARBA00022692"/>
    </source>
</evidence>
<keyword evidence="3" id="KW-1003">Cell membrane</keyword>
<feature type="domain" description="ABC transmembrane type-1" evidence="9">
    <location>
        <begin position="99"/>
        <end position="288"/>
    </location>
</feature>
<evidence type="ECO:0000256" key="6">
    <source>
        <dbReference type="ARBA" id="ARBA00023136"/>
    </source>
</evidence>
<feature type="transmembrane region" description="Helical" evidence="7">
    <location>
        <begin position="38"/>
        <end position="62"/>
    </location>
</feature>
<dbReference type="PANTHER" id="PTHR43386:SF25">
    <property type="entry name" value="PEPTIDE ABC TRANSPORTER PERMEASE PROTEIN"/>
    <property type="match status" value="1"/>
</dbReference>
<comment type="subcellular location">
    <subcellularLocation>
        <location evidence="1 7">Cell membrane</location>
        <topology evidence="1 7">Multi-pass membrane protein</topology>
    </subcellularLocation>
</comment>
<organism evidence="10 11">
    <name type="scientific">Egibacter rhizosphaerae</name>
    <dbReference type="NCBI Taxonomy" id="1670831"/>
    <lineage>
        <taxon>Bacteria</taxon>
        <taxon>Bacillati</taxon>
        <taxon>Actinomycetota</taxon>
        <taxon>Nitriliruptoria</taxon>
        <taxon>Egibacterales</taxon>
        <taxon>Egibacteraceae</taxon>
        <taxon>Egibacter</taxon>
    </lineage>
</organism>
<keyword evidence="2 7" id="KW-0813">Transport</keyword>
<keyword evidence="5 7" id="KW-1133">Transmembrane helix</keyword>
<evidence type="ECO:0000256" key="7">
    <source>
        <dbReference type="RuleBase" id="RU363032"/>
    </source>
</evidence>
<evidence type="ECO:0000256" key="3">
    <source>
        <dbReference type="ARBA" id="ARBA00022475"/>
    </source>
</evidence>
<dbReference type="EMBL" id="CP036402">
    <property type="protein sequence ID" value="QBI19150.1"/>
    <property type="molecule type" value="Genomic_DNA"/>
</dbReference>
<keyword evidence="4 7" id="KW-0812">Transmembrane</keyword>
<comment type="similarity">
    <text evidence="7">Belongs to the binding-protein-dependent transport system permease family.</text>
</comment>
<evidence type="ECO:0000256" key="8">
    <source>
        <dbReference type="SAM" id="MobiDB-lite"/>
    </source>
</evidence>
<dbReference type="KEGG" id="erz:ER308_06075"/>
<evidence type="ECO:0000313" key="10">
    <source>
        <dbReference type="EMBL" id="QBI19150.1"/>
    </source>
</evidence>
<accession>A0A411YD69</accession>
<evidence type="ECO:0000256" key="1">
    <source>
        <dbReference type="ARBA" id="ARBA00004651"/>
    </source>
</evidence>
<dbReference type="InterPro" id="IPR000515">
    <property type="entry name" value="MetI-like"/>
</dbReference>
<feature type="transmembrane region" description="Helical" evidence="7">
    <location>
        <begin position="105"/>
        <end position="129"/>
    </location>
</feature>
<reference evidence="10 11" key="1">
    <citation type="submission" date="2019-01" db="EMBL/GenBank/DDBJ databases">
        <title>Egibacter rhizosphaerae EGI 80759T.</title>
        <authorList>
            <person name="Chen D.-D."/>
            <person name="Tian Y."/>
            <person name="Jiao J.-Y."/>
            <person name="Zhang X.-T."/>
            <person name="Zhang Y.-G."/>
            <person name="Zhang Y."/>
            <person name="Xiao M."/>
            <person name="Shu W.-S."/>
            <person name="Li W.-J."/>
        </authorList>
    </citation>
    <scope>NUCLEOTIDE SEQUENCE [LARGE SCALE GENOMIC DNA]</scope>
    <source>
        <strain evidence="10 11">EGI 80759</strain>
    </source>
</reference>
<feature type="transmembrane region" description="Helical" evidence="7">
    <location>
        <begin position="165"/>
        <end position="181"/>
    </location>
</feature>
<dbReference type="RefSeq" id="WP_131154147.1">
    <property type="nucleotide sequence ID" value="NZ_CP036402.1"/>
</dbReference>
<keyword evidence="6 7" id="KW-0472">Membrane</keyword>
<dbReference type="InterPro" id="IPR035906">
    <property type="entry name" value="MetI-like_sf"/>
</dbReference>
<feature type="transmembrane region" description="Helical" evidence="7">
    <location>
        <begin position="141"/>
        <end position="159"/>
    </location>
</feature>
<dbReference type="GO" id="GO:0005886">
    <property type="term" value="C:plasma membrane"/>
    <property type="evidence" value="ECO:0007669"/>
    <property type="project" value="UniProtKB-SubCell"/>
</dbReference>
<dbReference type="PANTHER" id="PTHR43386">
    <property type="entry name" value="OLIGOPEPTIDE TRANSPORT SYSTEM PERMEASE PROTEIN APPC"/>
    <property type="match status" value="1"/>
</dbReference>
<keyword evidence="11" id="KW-1185">Reference proteome</keyword>
<dbReference type="GO" id="GO:0055085">
    <property type="term" value="P:transmembrane transport"/>
    <property type="evidence" value="ECO:0007669"/>
    <property type="project" value="InterPro"/>
</dbReference>
<protein>
    <submittedName>
        <fullName evidence="10">ABC transporter permease</fullName>
    </submittedName>
</protein>
<feature type="compositionally biased region" description="Low complexity" evidence="8">
    <location>
        <begin position="12"/>
        <end position="21"/>
    </location>
</feature>
<evidence type="ECO:0000313" key="11">
    <source>
        <dbReference type="Proteomes" id="UP000291469"/>
    </source>
</evidence>